<accession>A0AAE9Z812</accession>
<dbReference type="KEGG" id="tvd:SG34_013785"/>
<reference evidence="2 3" key="1">
    <citation type="journal article" date="2015" name="Genome Announc.">
        <title>Draft Genome Sequences of Marine Isolates of Thalassomonas viridans and Thalassomonas actiniarum.</title>
        <authorList>
            <person name="Olonade I."/>
            <person name="van Zyl L.J."/>
            <person name="Trindade M."/>
        </authorList>
    </citation>
    <scope>NUCLEOTIDE SEQUENCE [LARGE SCALE GENOMIC DNA]</scope>
    <source>
        <strain evidence="2 3">XOM25</strain>
    </source>
</reference>
<organism evidence="2 3">
    <name type="scientific">Thalassomonas viridans</name>
    <dbReference type="NCBI Taxonomy" id="137584"/>
    <lineage>
        <taxon>Bacteria</taxon>
        <taxon>Pseudomonadati</taxon>
        <taxon>Pseudomonadota</taxon>
        <taxon>Gammaproteobacteria</taxon>
        <taxon>Alteromonadales</taxon>
        <taxon>Colwelliaceae</taxon>
        <taxon>Thalassomonas</taxon>
    </lineage>
</organism>
<protein>
    <submittedName>
        <fullName evidence="2">M23 family metallopeptidase</fullName>
    </submittedName>
</protein>
<dbReference type="EMBL" id="CP059733">
    <property type="protein sequence ID" value="WDE07854.1"/>
    <property type="molecule type" value="Genomic_DNA"/>
</dbReference>
<keyword evidence="3" id="KW-1185">Reference proteome</keyword>
<gene>
    <name evidence="2" type="ORF">SG34_013785</name>
</gene>
<dbReference type="InterPro" id="IPR016047">
    <property type="entry name" value="M23ase_b-sheet_dom"/>
</dbReference>
<reference evidence="2 3" key="2">
    <citation type="journal article" date="2022" name="Mar. Drugs">
        <title>Bioassay-Guided Fractionation Leads to the Detection of Cholic Acid Generated by the Rare Thalassomonas sp.</title>
        <authorList>
            <person name="Pheiffer F."/>
            <person name="Schneider Y.K."/>
            <person name="Hansen E.H."/>
            <person name="Andersen J.H."/>
            <person name="Isaksson J."/>
            <person name="Busche T."/>
            <person name="R C."/>
            <person name="Kalinowski J."/>
            <person name="Zyl L.V."/>
            <person name="Trindade M."/>
        </authorList>
    </citation>
    <scope>NUCLEOTIDE SEQUENCE [LARGE SCALE GENOMIC DNA]</scope>
    <source>
        <strain evidence="2 3">XOM25</strain>
    </source>
</reference>
<evidence type="ECO:0000313" key="2">
    <source>
        <dbReference type="EMBL" id="WDE07854.1"/>
    </source>
</evidence>
<dbReference type="SUPFAM" id="SSF51261">
    <property type="entry name" value="Duplicated hybrid motif"/>
    <property type="match status" value="1"/>
</dbReference>
<evidence type="ECO:0000313" key="3">
    <source>
        <dbReference type="Proteomes" id="UP000032352"/>
    </source>
</evidence>
<dbReference type="RefSeq" id="WP_274038622.1">
    <property type="nucleotide sequence ID" value="NZ_CP059733.1"/>
</dbReference>
<dbReference type="Proteomes" id="UP000032352">
    <property type="component" value="Chromosome"/>
</dbReference>
<dbReference type="PANTHER" id="PTHR21666">
    <property type="entry name" value="PEPTIDASE-RELATED"/>
    <property type="match status" value="1"/>
</dbReference>
<dbReference type="Gene3D" id="2.70.70.10">
    <property type="entry name" value="Glucose Permease (Domain IIA)"/>
    <property type="match status" value="1"/>
</dbReference>
<sequence>MGKANIRILPHDDVIYKISGDIGFENWNFGIAIKGVKADIDRLEISHYSAGKQLNNIAYSKSALAAYLRTTDDGSIKSRGFHMMLPENLKADRLVLEFFSSNNSVIKKSIKLARFEQKNTYRFPLKGTWFISSGYDFGVEHRRHLSRGHFSYDMLKVNEFGQYSQGAELKDNFSFGLPVFSPAAGTVIKVHDGEKDGKPGSSSGKANYLEIDHGAGEVSRFVHLKMGSILVAVGDKVVSGQEIAAIGKSGTKDVHLHLGFLRNIVDAEGNKKQIPIPVLFSGYFVSWNQDDNKLVELGRPRRGQFIRSE</sequence>
<dbReference type="InterPro" id="IPR011055">
    <property type="entry name" value="Dup_hybrid_motif"/>
</dbReference>
<dbReference type="PANTHER" id="PTHR21666:SF270">
    <property type="entry name" value="MUREIN HYDROLASE ACTIVATOR ENVC"/>
    <property type="match status" value="1"/>
</dbReference>
<dbReference type="AlphaFoldDB" id="A0AAE9Z812"/>
<dbReference type="GO" id="GO:0004222">
    <property type="term" value="F:metalloendopeptidase activity"/>
    <property type="evidence" value="ECO:0007669"/>
    <property type="project" value="TreeGrafter"/>
</dbReference>
<dbReference type="CDD" id="cd12797">
    <property type="entry name" value="M23_peptidase"/>
    <property type="match status" value="1"/>
</dbReference>
<feature type="domain" description="M23ase beta-sheet core" evidence="1">
    <location>
        <begin position="176"/>
        <end position="262"/>
    </location>
</feature>
<evidence type="ECO:0000259" key="1">
    <source>
        <dbReference type="Pfam" id="PF01551"/>
    </source>
</evidence>
<dbReference type="Pfam" id="PF01551">
    <property type="entry name" value="Peptidase_M23"/>
    <property type="match status" value="1"/>
</dbReference>
<proteinExistence type="predicted"/>
<dbReference type="InterPro" id="IPR050570">
    <property type="entry name" value="Cell_wall_metabolism_enzyme"/>
</dbReference>
<name>A0AAE9Z812_9GAMM</name>